<organism evidence="1 2">
    <name type="scientific">Aureimonas populi</name>
    <dbReference type="NCBI Taxonomy" id="1701758"/>
    <lineage>
        <taxon>Bacteria</taxon>
        <taxon>Pseudomonadati</taxon>
        <taxon>Pseudomonadota</taxon>
        <taxon>Alphaproteobacteria</taxon>
        <taxon>Hyphomicrobiales</taxon>
        <taxon>Aurantimonadaceae</taxon>
        <taxon>Aureimonas</taxon>
    </lineage>
</organism>
<dbReference type="RefSeq" id="WP_377946337.1">
    <property type="nucleotide sequence ID" value="NZ_JBHUIJ010000003.1"/>
</dbReference>
<dbReference type="Proteomes" id="UP001597371">
    <property type="component" value="Unassembled WGS sequence"/>
</dbReference>
<keyword evidence="2" id="KW-1185">Reference proteome</keyword>
<evidence type="ECO:0000313" key="2">
    <source>
        <dbReference type="Proteomes" id="UP001597371"/>
    </source>
</evidence>
<accession>A0ABW5CGQ8</accession>
<evidence type="ECO:0008006" key="3">
    <source>
        <dbReference type="Google" id="ProtNLM"/>
    </source>
</evidence>
<name>A0ABW5CGQ8_9HYPH</name>
<feature type="non-terminal residue" evidence="1">
    <location>
        <position position="77"/>
    </location>
</feature>
<sequence>MRIGCLPVARVEGAFRRALAAAYFMGLPTRQTYVDKIICCCPYPKWIADRKRAQIGPIMDDLGAQERAVLALISANP</sequence>
<evidence type="ECO:0000313" key="1">
    <source>
        <dbReference type="EMBL" id="MFD2236454.1"/>
    </source>
</evidence>
<reference evidence="2" key="1">
    <citation type="journal article" date="2019" name="Int. J. Syst. Evol. Microbiol.">
        <title>The Global Catalogue of Microorganisms (GCM) 10K type strain sequencing project: providing services to taxonomists for standard genome sequencing and annotation.</title>
        <authorList>
            <consortium name="The Broad Institute Genomics Platform"/>
            <consortium name="The Broad Institute Genome Sequencing Center for Infectious Disease"/>
            <person name="Wu L."/>
            <person name="Ma J."/>
        </authorList>
    </citation>
    <scope>NUCLEOTIDE SEQUENCE [LARGE SCALE GENOMIC DNA]</scope>
    <source>
        <strain evidence="2">ZS-35-S2</strain>
    </source>
</reference>
<protein>
    <recommendedName>
        <fullName evidence="3">HTH luxR-type domain-containing protein</fullName>
    </recommendedName>
</protein>
<gene>
    <name evidence="1" type="ORF">ACFSKQ_03110</name>
</gene>
<comment type="caution">
    <text evidence="1">The sequence shown here is derived from an EMBL/GenBank/DDBJ whole genome shotgun (WGS) entry which is preliminary data.</text>
</comment>
<dbReference type="EMBL" id="JBHUIJ010000003">
    <property type="protein sequence ID" value="MFD2236454.1"/>
    <property type="molecule type" value="Genomic_DNA"/>
</dbReference>
<proteinExistence type="predicted"/>